<dbReference type="RefSeq" id="WP_316973165.1">
    <property type="nucleotide sequence ID" value="NZ_JAWIIJ010000003.1"/>
</dbReference>
<feature type="transmembrane region" description="Helical" evidence="1">
    <location>
        <begin position="6"/>
        <end position="23"/>
    </location>
</feature>
<feature type="transmembrane region" description="Helical" evidence="1">
    <location>
        <begin position="63"/>
        <end position="84"/>
    </location>
</feature>
<evidence type="ECO:0000313" key="3">
    <source>
        <dbReference type="Proteomes" id="UP001269819"/>
    </source>
</evidence>
<dbReference type="Proteomes" id="UP001269819">
    <property type="component" value="Unassembled WGS sequence"/>
</dbReference>
<comment type="caution">
    <text evidence="2">The sequence shown here is derived from an EMBL/GenBank/DDBJ whole genome shotgun (WGS) entry which is preliminary data.</text>
</comment>
<keyword evidence="1" id="KW-0472">Membrane</keyword>
<reference evidence="2 3" key="1">
    <citation type="submission" date="2023-10" db="EMBL/GenBank/DDBJ databases">
        <title>Characteristics and mechanism of a salt-tolerant marine origin heterotrophic nitrifying- aerobic denitrifying bacteria Marinobacter xestospongiae HN1.</title>
        <authorList>
            <person name="Qi R."/>
        </authorList>
    </citation>
    <scope>NUCLEOTIDE SEQUENCE [LARGE SCALE GENOMIC DNA]</scope>
    <source>
        <strain evidence="2 3">HN1</strain>
    </source>
</reference>
<keyword evidence="1" id="KW-1133">Transmembrane helix</keyword>
<proteinExistence type="predicted"/>
<sequence>MLVIMITTGLAGSFLYYCLLLGLATKDLQKTRLYWARCVGANAFLLAVSATMVASYFGAELSYFLTVSLWFVFALVLHSGYLVVTKIAEKESVDENDTKSKD</sequence>
<name>A0ABU3VW28_9GAMM</name>
<dbReference type="EMBL" id="JAWIIJ010000003">
    <property type="protein sequence ID" value="MDV2078391.1"/>
    <property type="molecule type" value="Genomic_DNA"/>
</dbReference>
<evidence type="ECO:0000256" key="1">
    <source>
        <dbReference type="SAM" id="Phobius"/>
    </source>
</evidence>
<gene>
    <name evidence="2" type="ORF">RYS15_06830</name>
</gene>
<feature type="transmembrane region" description="Helical" evidence="1">
    <location>
        <begin position="35"/>
        <end position="57"/>
    </location>
</feature>
<keyword evidence="3" id="KW-1185">Reference proteome</keyword>
<evidence type="ECO:0000313" key="2">
    <source>
        <dbReference type="EMBL" id="MDV2078391.1"/>
    </source>
</evidence>
<keyword evidence="1" id="KW-0812">Transmembrane</keyword>
<organism evidence="2 3">
    <name type="scientific">Marinobacter xestospongiae</name>
    <dbReference type="NCBI Taxonomy" id="994319"/>
    <lineage>
        <taxon>Bacteria</taxon>
        <taxon>Pseudomonadati</taxon>
        <taxon>Pseudomonadota</taxon>
        <taxon>Gammaproteobacteria</taxon>
        <taxon>Pseudomonadales</taxon>
        <taxon>Marinobacteraceae</taxon>
        <taxon>Marinobacter</taxon>
    </lineage>
</organism>
<accession>A0ABU3VW28</accession>
<protein>
    <submittedName>
        <fullName evidence="2">Uncharacterized protein</fullName>
    </submittedName>
</protein>